<gene>
    <name evidence="2" type="ORF">UY3_04087</name>
</gene>
<accession>M7C2Y5</accession>
<dbReference type="STRING" id="8469.M7C2Y5"/>
<feature type="compositionally biased region" description="Polar residues" evidence="1">
    <location>
        <begin position="1"/>
        <end position="13"/>
    </location>
</feature>
<sequence length="78" mass="8883">MGNAGSMDSQQTDFRAHNMPLKLPMPEPGELEERFAVVLILSEMCKKQHWLNMTVANLIIVRDGEYFPPVEHISQAML</sequence>
<feature type="region of interest" description="Disordered" evidence="1">
    <location>
        <begin position="1"/>
        <end position="25"/>
    </location>
</feature>
<dbReference type="AlphaFoldDB" id="M7C2Y5"/>
<evidence type="ECO:0000313" key="3">
    <source>
        <dbReference type="Proteomes" id="UP000031443"/>
    </source>
</evidence>
<dbReference type="eggNOG" id="KOG1923">
    <property type="taxonomic scope" value="Eukaryota"/>
</dbReference>
<name>M7C2Y5_CHEMY</name>
<protein>
    <submittedName>
        <fullName evidence="2">Formin-like protein 2</fullName>
    </submittedName>
</protein>
<reference evidence="3" key="1">
    <citation type="journal article" date="2013" name="Nat. Genet.">
        <title>The draft genomes of soft-shell turtle and green sea turtle yield insights into the development and evolution of the turtle-specific body plan.</title>
        <authorList>
            <person name="Wang Z."/>
            <person name="Pascual-Anaya J."/>
            <person name="Zadissa A."/>
            <person name="Li W."/>
            <person name="Niimura Y."/>
            <person name="Huang Z."/>
            <person name="Li C."/>
            <person name="White S."/>
            <person name="Xiong Z."/>
            <person name="Fang D."/>
            <person name="Wang B."/>
            <person name="Ming Y."/>
            <person name="Chen Y."/>
            <person name="Zheng Y."/>
            <person name="Kuraku S."/>
            <person name="Pignatelli M."/>
            <person name="Herrero J."/>
            <person name="Beal K."/>
            <person name="Nozawa M."/>
            <person name="Li Q."/>
            <person name="Wang J."/>
            <person name="Zhang H."/>
            <person name="Yu L."/>
            <person name="Shigenobu S."/>
            <person name="Wang J."/>
            <person name="Liu J."/>
            <person name="Flicek P."/>
            <person name="Searle S."/>
            <person name="Wang J."/>
            <person name="Kuratani S."/>
            <person name="Yin Y."/>
            <person name="Aken B."/>
            <person name="Zhang G."/>
            <person name="Irie N."/>
        </authorList>
    </citation>
    <scope>NUCLEOTIDE SEQUENCE [LARGE SCALE GENOMIC DNA]</scope>
</reference>
<dbReference type="EMBL" id="KB518693">
    <property type="protein sequence ID" value="EMP38768.1"/>
    <property type="molecule type" value="Genomic_DNA"/>
</dbReference>
<proteinExistence type="predicted"/>
<organism evidence="2 3">
    <name type="scientific">Chelonia mydas</name>
    <name type="common">Green sea-turtle</name>
    <name type="synonym">Chelonia agassizi</name>
    <dbReference type="NCBI Taxonomy" id="8469"/>
    <lineage>
        <taxon>Eukaryota</taxon>
        <taxon>Metazoa</taxon>
        <taxon>Chordata</taxon>
        <taxon>Craniata</taxon>
        <taxon>Vertebrata</taxon>
        <taxon>Euteleostomi</taxon>
        <taxon>Archelosauria</taxon>
        <taxon>Testudinata</taxon>
        <taxon>Testudines</taxon>
        <taxon>Cryptodira</taxon>
        <taxon>Durocryptodira</taxon>
        <taxon>Americhelydia</taxon>
        <taxon>Chelonioidea</taxon>
        <taxon>Cheloniidae</taxon>
        <taxon>Chelonia</taxon>
    </lineage>
</organism>
<dbReference type="Proteomes" id="UP000031443">
    <property type="component" value="Unassembled WGS sequence"/>
</dbReference>
<evidence type="ECO:0000256" key="1">
    <source>
        <dbReference type="SAM" id="MobiDB-lite"/>
    </source>
</evidence>
<keyword evidence="3" id="KW-1185">Reference proteome</keyword>
<evidence type="ECO:0000313" key="2">
    <source>
        <dbReference type="EMBL" id="EMP38768.1"/>
    </source>
</evidence>